<reference evidence="5" key="2">
    <citation type="submission" date="2020-05" db="UniProtKB">
        <authorList>
            <consortium name="EnsemblMetazoa"/>
        </authorList>
    </citation>
    <scope>IDENTIFICATION</scope>
    <source>
        <strain evidence="5">IAEA</strain>
    </source>
</reference>
<dbReference type="PRINTS" id="PR00019">
    <property type="entry name" value="LEURICHRPT"/>
</dbReference>
<accession>A0A1A9WUH6</accession>
<keyword evidence="4" id="KW-0472">Membrane</keyword>
<dbReference type="InterPro" id="IPR050333">
    <property type="entry name" value="SLRP"/>
</dbReference>
<dbReference type="VEuPathDB" id="VectorBase:GBRI032641"/>
<protein>
    <recommendedName>
        <fullName evidence="7">LRRCT domain-containing protein</fullName>
    </recommendedName>
</protein>
<dbReference type="PROSITE" id="PS51450">
    <property type="entry name" value="LRR"/>
    <property type="match status" value="2"/>
</dbReference>
<dbReference type="Pfam" id="PF13855">
    <property type="entry name" value="LRR_8"/>
    <property type="match status" value="2"/>
</dbReference>
<dbReference type="InterPro" id="IPR032675">
    <property type="entry name" value="LRR_dom_sf"/>
</dbReference>
<keyword evidence="2" id="KW-0677">Repeat</keyword>
<evidence type="ECO:0000256" key="4">
    <source>
        <dbReference type="SAM" id="Phobius"/>
    </source>
</evidence>
<dbReference type="EnsemblMetazoa" id="GBRI032641-RA">
    <property type="protein sequence ID" value="GBRI032641-PA"/>
    <property type="gene ID" value="GBRI032641"/>
</dbReference>
<sequence length="515" mass="60091">MYLQAFKYFFIFTIQIILTKRSLENKLNKCPRFCKCDLYIELNRATCRAKHLVEAAVDVPTSVQILDLSYNDIRQVDENSFKNFHLLRYLNLSYNALHTISLETFNNLYLLYDLDLSYNRLEQLDERLLERNPNLFKLNLEGNKLMSLPAQPMLRSFSLHSLNLRNSQLNFVDKELFRNLPNLQVLDLSLNLLINLEVEAFNSLPALKHLELNENPLQCNKELKENIKQLQDKGIELRIDSCSIEEDKNALHHLHKFEKIILPEIDLKEKQENLNEINAIQWKNYFNTEDESSGFIFAEDDKNVKSETNLCQKQISENDLKFAFLLGLATGATTALSVIVCVLAVTACFAKNFKISDNLMVNSNRRMNEREARNPTVEQPCLEITANYTNNRAARNVRNRQRATVRYEGPLHENFISRLFGRPARRQYYRSINRNTATLIRCLSRSNLLNNPLMQHYEQRRRNCNRDEEDDSANSETERFPPCVSSTSATERPRPITPPPHYKDVVTKDNGYRTE</sequence>
<dbReference type="PANTHER" id="PTHR45712">
    <property type="entry name" value="AGAP008170-PA"/>
    <property type="match status" value="1"/>
</dbReference>
<keyword evidence="1" id="KW-0433">Leucine-rich repeat</keyword>
<evidence type="ECO:0000256" key="3">
    <source>
        <dbReference type="SAM" id="MobiDB-lite"/>
    </source>
</evidence>
<name>A0A1A9WUH6_9MUSC</name>
<dbReference type="SUPFAM" id="SSF52058">
    <property type="entry name" value="L domain-like"/>
    <property type="match status" value="1"/>
</dbReference>
<feature type="region of interest" description="Disordered" evidence="3">
    <location>
        <begin position="460"/>
        <end position="515"/>
    </location>
</feature>
<dbReference type="AlphaFoldDB" id="A0A1A9WUH6"/>
<keyword evidence="6" id="KW-1185">Reference proteome</keyword>
<feature type="compositionally biased region" description="Basic and acidic residues" evidence="3">
    <location>
        <begin position="501"/>
        <end position="515"/>
    </location>
</feature>
<evidence type="ECO:0008006" key="7">
    <source>
        <dbReference type="Google" id="ProtNLM"/>
    </source>
</evidence>
<keyword evidence="4" id="KW-0812">Transmembrane</keyword>
<dbReference type="InterPro" id="IPR001611">
    <property type="entry name" value="Leu-rich_rpt"/>
</dbReference>
<dbReference type="SMART" id="SM00369">
    <property type="entry name" value="LRR_TYP"/>
    <property type="match status" value="6"/>
</dbReference>
<dbReference type="PANTHER" id="PTHR45712:SF22">
    <property type="entry name" value="INSULIN-LIKE GROWTH FACTOR-BINDING PROTEIN COMPLEX ACID LABILE SUBUNIT"/>
    <property type="match status" value="1"/>
</dbReference>
<dbReference type="InterPro" id="IPR003591">
    <property type="entry name" value="Leu-rich_rpt_typical-subtyp"/>
</dbReference>
<feature type="transmembrane region" description="Helical" evidence="4">
    <location>
        <begin position="322"/>
        <end position="350"/>
    </location>
</feature>
<reference evidence="6" key="1">
    <citation type="submission" date="2014-03" db="EMBL/GenBank/DDBJ databases">
        <authorList>
            <person name="Aksoy S."/>
            <person name="Warren W."/>
            <person name="Wilson R.K."/>
        </authorList>
    </citation>
    <scope>NUCLEOTIDE SEQUENCE [LARGE SCALE GENOMIC DNA]</scope>
    <source>
        <strain evidence="6">IAEA</strain>
    </source>
</reference>
<keyword evidence="4" id="KW-1133">Transmembrane helix</keyword>
<proteinExistence type="predicted"/>
<evidence type="ECO:0000256" key="1">
    <source>
        <dbReference type="ARBA" id="ARBA00022614"/>
    </source>
</evidence>
<dbReference type="STRING" id="37001.A0A1A9WUH6"/>
<dbReference type="Proteomes" id="UP000091820">
    <property type="component" value="Unassembled WGS sequence"/>
</dbReference>
<organism evidence="5 6">
    <name type="scientific">Glossina brevipalpis</name>
    <dbReference type="NCBI Taxonomy" id="37001"/>
    <lineage>
        <taxon>Eukaryota</taxon>
        <taxon>Metazoa</taxon>
        <taxon>Ecdysozoa</taxon>
        <taxon>Arthropoda</taxon>
        <taxon>Hexapoda</taxon>
        <taxon>Insecta</taxon>
        <taxon>Pterygota</taxon>
        <taxon>Neoptera</taxon>
        <taxon>Endopterygota</taxon>
        <taxon>Diptera</taxon>
        <taxon>Brachycera</taxon>
        <taxon>Muscomorpha</taxon>
        <taxon>Hippoboscoidea</taxon>
        <taxon>Glossinidae</taxon>
        <taxon>Glossina</taxon>
    </lineage>
</organism>
<evidence type="ECO:0000256" key="2">
    <source>
        <dbReference type="ARBA" id="ARBA00022737"/>
    </source>
</evidence>
<dbReference type="Gene3D" id="3.80.10.10">
    <property type="entry name" value="Ribonuclease Inhibitor"/>
    <property type="match status" value="2"/>
</dbReference>
<evidence type="ECO:0000313" key="6">
    <source>
        <dbReference type="Proteomes" id="UP000091820"/>
    </source>
</evidence>
<evidence type="ECO:0000313" key="5">
    <source>
        <dbReference type="EnsemblMetazoa" id="GBRI032641-PA"/>
    </source>
</evidence>